<dbReference type="EMBL" id="UZAL01043522">
    <property type="protein sequence ID" value="VDP81411.1"/>
    <property type="molecule type" value="Genomic_DNA"/>
</dbReference>
<keyword evidence="2" id="KW-1185">Reference proteome</keyword>
<dbReference type="AlphaFoldDB" id="A0A183Q093"/>
<dbReference type="Gene3D" id="3.30.750.24">
    <property type="entry name" value="STAS domain"/>
    <property type="match status" value="1"/>
</dbReference>
<dbReference type="STRING" id="31246.A0A183Q093"/>
<name>A0A183Q093_9TREM</name>
<dbReference type="GO" id="GO:0055085">
    <property type="term" value="P:transmembrane transport"/>
    <property type="evidence" value="ECO:0007669"/>
    <property type="project" value="InterPro"/>
</dbReference>
<evidence type="ECO:0000313" key="1">
    <source>
        <dbReference type="EMBL" id="VDP81411.1"/>
    </source>
</evidence>
<evidence type="ECO:0000313" key="2">
    <source>
        <dbReference type="Proteomes" id="UP000269396"/>
    </source>
</evidence>
<sequence>MATVFIDVPIGLLTGLCFSLLTVLYRTQSTYYYELGQIPNTNIYVDLKRYDEAIKLPNILILKYGGPLYYANSESFQNWIHQMTNINPHKLIKQRQRIKEQLDLTSIISKYGWWLAEESRTLVSSYLRFVSWMYLHLRVNVHSGTRTQYH</sequence>
<accession>A0A183Q093</accession>
<dbReference type="Proteomes" id="UP000269396">
    <property type="component" value="Unassembled WGS sequence"/>
</dbReference>
<gene>
    <name evidence="1" type="ORF">SMTD_LOCUS20029</name>
</gene>
<dbReference type="InterPro" id="IPR036513">
    <property type="entry name" value="STAS_dom_sf"/>
</dbReference>
<organism evidence="1 2">
    <name type="scientific">Schistosoma mattheei</name>
    <dbReference type="NCBI Taxonomy" id="31246"/>
    <lineage>
        <taxon>Eukaryota</taxon>
        <taxon>Metazoa</taxon>
        <taxon>Spiralia</taxon>
        <taxon>Lophotrochozoa</taxon>
        <taxon>Platyhelminthes</taxon>
        <taxon>Trematoda</taxon>
        <taxon>Digenea</taxon>
        <taxon>Strigeidida</taxon>
        <taxon>Schistosomatoidea</taxon>
        <taxon>Schistosomatidae</taxon>
        <taxon>Schistosoma</taxon>
    </lineage>
</organism>
<dbReference type="PANTHER" id="PTHR11814">
    <property type="entry name" value="SULFATE TRANSPORTER"/>
    <property type="match status" value="1"/>
</dbReference>
<proteinExistence type="predicted"/>
<dbReference type="InterPro" id="IPR001902">
    <property type="entry name" value="SLC26A/SulP_fam"/>
</dbReference>
<protein>
    <submittedName>
        <fullName evidence="1">Uncharacterized protein</fullName>
    </submittedName>
</protein>
<reference evidence="1 2" key="1">
    <citation type="submission" date="2018-11" db="EMBL/GenBank/DDBJ databases">
        <authorList>
            <consortium name="Pathogen Informatics"/>
        </authorList>
    </citation>
    <scope>NUCLEOTIDE SEQUENCE [LARGE SCALE GENOMIC DNA]</scope>
    <source>
        <strain>Denwood</strain>
        <strain evidence="2">Zambia</strain>
    </source>
</reference>
<dbReference type="GO" id="GO:0016020">
    <property type="term" value="C:membrane"/>
    <property type="evidence" value="ECO:0007669"/>
    <property type="project" value="InterPro"/>
</dbReference>